<feature type="transmembrane region" description="Helical" evidence="6">
    <location>
        <begin position="21"/>
        <end position="41"/>
    </location>
</feature>
<sequence length="816" mass="92171">MILNYIKIARRQLWRNRLFTGLNIIGLSIGLSACWVIYRIVAFDFSFDTQNSNRDRIFRVVSRFVFDGQEQGNPGSPLPMANAVRLELSGVDRAIPIWEESTEHVLIPQIKGKPLQFDNVKNVIATDTNYFQMVPYQWLAGNSHRALARPDQVVITQSRAAQYFPGLSPQQLMNRTITYWDTVNVQIAGVVADLPYSSDFTGQEFISIPTIRKDAGKNEWGNTNSYIQLFLMLSDQADPKQVEKQINLLSGKYSNEILKQWGSFKRWHLLQPLTELHFGIDYRDRARRANKTVLYSLIGLAGFILALAVINYVNLASAQVPQRAREIGIRKTLGSRRRPLIFQFLGETAATTILAFGLAFVLSNLFFTNFSDLVPEGIDQHLNWPMLILFLAGLFISVTLLAGLYPGWLITRFQPVSVLRGQTGYAVTDSSNRLTLRKSLIVFQFFIAQLFIAGAFIVNQQLKYALQADQGFVRDAVLTASTPWKQEETNRANKRLALKQELQKLPGVSAVSLGDQPASNGYSSNVHQYVGKKGKVELNIFRKHVDTDYIPFYKLPLLAGRNLQPSDTVREYVLNETAIKALGFARPQDAIGALIKENGGDANRTVPIVGVIRDFHTRSFKEKIQPTALMTDRENVSSLNIKLASGNPENWQQTLAEINTVWKRFYPDDPFDYQFYDQTLEEFYKQERQLSRVVNLATGVAMLISCLGLFGLATLMAYQRTKEIGIRKVLGASVVSVVTLLSKDFLKLVLIASITASPLAWYIMSRWLQDFAYRIDIEWWVFVLAALLAVCIALLTVCFQSIRAALTNPVKSLRSE</sequence>
<evidence type="ECO:0000256" key="1">
    <source>
        <dbReference type="ARBA" id="ARBA00004651"/>
    </source>
</evidence>
<evidence type="ECO:0008006" key="11">
    <source>
        <dbReference type="Google" id="ProtNLM"/>
    </source>
</evidence>
<keyword evidence="3 6" id="KW-0812">Transmembrane</keyword>
<feature type="transmembrane region" description="Helical" evidence="6">
    <location>
        <begin position="745"/>
        <end position="764"/>
    </location>
</feature>
<feature type="domain" description="ABC3 transporter permease C-terminal" evidence="7">
    <location>
        <begin position="696"/>
        <end position="808"/>
    </location>
</feature>
<feature type="transmembrane region" description="Helical" evidence="6">
    <location>
        <begin position="779"/>
        <end position="799"/>
    </location>
</feature>
<dbReference type="InterPro" id="IPR025857">
    <property type="entry name" value="MacB_PCD"/>
</dbReference>
<feature type="transmembrane region" description="Helical" evidence="6">
    <location>
        <begin position="440"/>
        <end position="458"/>
    </location>
</feature>
<evidence type="ECO:0000259" key="8">
    <source>
        <dbReference type="Pfam" id="PF12704"/>
    </source>
</evidence>
<name>D2QIX0_SPILD</name>
<dbReference type="EMBL" id="CP001769">
    <property type="protein sequence ID" value="ADB36984.1"/>
    <property type="molecule type" value="Genomic_DNA"/>
</dbReference>
<dbReference type="Pfam" id="PF02687">
    <property type="entry name" value="FtsX"/>
    <property type="match status" value="2"/>
</dbReference>
<dbReference type="PANTHER" id="PTHR30572:SF18">
    <property type="entry name" value="ABC-TYPE MACROLIDE FAMILY EXPORT SYSTEM PERMEASE COMPONENT 2"/>
    <property type="match status" value="1"/>
</dbReference>
<feature type="transmembrane region" description="Helical" evidence="6">
    <location>
        <begin position="340"/>
        <end position="367"/>
    </location>
</feature>
<evidence type="ECO:0000256" key="3">
    <source>
        <dbReference type="ARBA" id="ARBA00022692"/>
    </source>
</evidence>
<keyword evidence="4 6" id="KW-1133">Transmembrane helix</keyword>
<dbReference type="GO" id="GO:0005886">
    <property type="term" value="C:plasma membrane"/>
    <property type="evidence" value="ECO:0007669"/>
    <property type="project" value="UniProtKB-SubCell"/>
</dbReference>
<feature type="transmembrane region" description="Helical" evidence="6">
    <location>
        <begin position="293"/>
        <end position="315"/>
    </location>
</feature>
<feature type="transmembrane region" description="Helical" evidence="6">
    <location>
        <begin position="387"/>
        <end position="410"/>
    </location>
</feature>
<dbReference type="eggNOG" id="COG0577">
    <property type="taxonomic scope" value="Bacteria"/>
</dbReference>
<dbReference type="InterPro" id="IPR003838">
    <property type="entry name" value="ABC3_permease_C"/>
</dbReference>
<accession>D2QIX0</accession>
<proteinExistence type="predicted"/>
<dbReference type="STRING" id="504472.Slin_0932"/>
<evidence type="ECO:0000313" key="10">
    <source>
        <dbReference type="Proteomes" id="UP000002028"/>
    </source>
</evidence>
<dbReference type="HOGENOM" id="CLU_008713_1_0_10"/>
<feature type="domain" description="ABC3 transporter permease C-terminal" evidence="7">
    <location>
        <begin position="300"/>
        <end position="415"/>
    </location>
</feature>
<keyword evidence="5 6" id="KW-0472">Membrane</keyword>
<evidence type="ECO:0000256" key="2">
    <source>
        <dbReference type="ARBA" id="ARBA00022475"/>
    </source>
</evidence>
<evidence type="ECO:0000256" key="4">
    <source>
        <dbReference type="ARBA" id="ARBA00022989"/>
    </source>
</evidence>
<evidence type="ECO:0000313" key="9">
    <source>
        <dbReference type="EMBL" id="ADB36984.1"/>
    </source>
</evidence>
<dbReference type="Pfam" id="PF12704">
    <property type="entry name" value="MacB_PCD"/>
    <property type="match status" value="1"/>
</dbReference>
<protein>
    <recommendedName>
        <fullName evidence="11">ABC3 transporter permease protein domain-containing protein</fullName>
    </recommendedName>
</protein>
<dbReference type="InterPro" id="IPR050250">
    <property type="entry name" value="Macrolide_Exporter_MacB"/>
</dbReference>
<feature type="transmembrane region" description="Helical" evidence="6">
    <location>
        <begin position="696"/>
        <end position="718"/>
    </location>
</feature>
<gene>
    <name evidence="9" type="ordered locus">Slin_0932</name>
</gene>
<organism evidence="9 10">
    <name type="scientific">Spirosoma linguale (strain ATCC 33905 / DSM 74 / LMG 10896 / Claus 1)</name>
    <dbReference type="NCBI Taxonomy" id="504472"/>
    <lineage>
        <taxon>Bacteria</taxon>
        <taxon>Pseudomonadati</taxon>
        <taxon>Bacteroidota</taxon>
        <taxon>Cytophagia</taxon>
        <taxon>Cytophagales</taxon>
        <taxon>Cytophagaceae</taxon>
        <taxon>Spirosoma</taxon>
    </lineage>
</organism>
<keyword evidence="2" id="KW-1003">Cell membrane</keyword>
<dbReference type="Proteomes" id="UP000002028">
    <property type="component" value="Chromosome"/>
</dbReference>
<keyword evidence="10" id="KW-1185">Reference proteome</keyword>
<dbReference type="KEGG" id="sli:Slin_0932"/>
<evidence type="ECO:0000259" key="7">
    <source>
        <dbReference type="Pfam" id="PF02687"/>
    </source>
</evidence>
<dbReference type="PROSITE" id="PS51257">
    <property type="entry name" value="PROKAR_LIPOPROTEIN"/>
    <property type="match status" value="1"/>
</dbReference>
<evidence type="ECO:0000256" key="5">
    <source>
        <dbReference type="ARBA" id="ARBA00023136"/>
    </source>
</evidence>
<comment type="subcellular location">
    <subcellularLocation>
        <location evidence="1">Cell membrane</location>
        <topology evidence="1">Multi-pass membrane protein</topology>
    </subcellularLocation>
</comment>
<feature type="domain" description="MacB-like periplasmic core" evidence="8">
    <location>
        <begin position="20"/>
        <end position="247"/>
    </location>
</feature>
<dbReference type="GO" id="GO:0022857">
    <property type="term" value="F:transmembrane transporter activity"/>
    <property type="evidence" value="ECO:0007669"/>
    <property type="project" value="TreeGrafter"/>
</dbReference>
<reference evidence="9 10" key="1">
    <citation type="journal article" date="2010" name="Stand. Genomic Sci.">
        <title>Complete genome sequence of Spirosoma linguale type strain (1).</title>
        <authorList>
            <person name="Lail K."/>
            <person name="Sikorski J."/>
            <person name="Saunders E."/>
            <person name="Lapidus A."/>
            <person name="Glavina Del Rio T."/>
            <person name="Copeland A."/>
            <person name="Tice H."/>
            <person name="Cheng J.-F."/>
            <person name="Lucas S."/>
            <person name="Nolan M."/>
            <person name="Bruce D."/>
            <person name="Goodwin L."/>
            <person name="Pitluck S."/>
            <person name="Ivanova N."/>
            <person name="Mavromatis K."/>
            <person name="Ovchinnikova G."/>
            <person name="Pati A."/>
            <person name="Chen A."/>
            <person name="Palaniappan K."/>
            <person name="Land M."/>
            <person name="Hauser L."/>
            <person name="Chang Y.-J."/>
            <person name="Jeffries C.D."/>
            <person name="Chain P."/>
            <person name="Brettin T."/>
            <person name="Detter J.C."/>
            <person name="Schuetze A."/>
            <person name="Rohde M."/>
            <person name="Tindall B.J."/>
            <person name="Goeker M."/>
            <person name="Bristow J."/>
            <person name="Eisen J.A."/>
            <person name="Markowitz V."/>
            <person name="Hugenholtz P."/>
            <person name="Kyrpides N.C."/>
            <person name="Klenk H.-P."/>
            <person name="Chen F."/>
        </authorList>
    </citation>
    <scope>NUCLEOTIDE SEQUENCE [LARGE SCALE GENOMIC DNA]</scope>
    <source>
        <strain evidence="10">ATCC 33905 / DSM 74 / LMG 10896 / Claus 1</strain>
    </source>
</reference>
<dbReference type="PANTHER" id="PTHR30572">
    <property type="entry name" value="MEMBRANE COMPONENT OF TRANSPORTER-RELATED"/>
    <property type="match status" value="1"/>
</dbReference>
<evidence type="ECO:0000256" key="6">
    <source>
        <dbReference type="SAM" id="Phobius"/>
    </source>
</evidence>
<dbReference type="AlphaFoldDB" id="D2QIX0"/>